<proteinExistence type="predicted"/>
<comment type="caution">
    <text evidence="2">The sequence shown here is derived from an EMBL/GenBank/DDBJ whole genome shotgun (WGS) entry which is preliminary data.</text>
</comment>
<reference evidence="2" key="1">
    <citation type="submission" date="2022-04" db="EMBL/GenBank/DDBJ databases">
        <title>A functionally conserved STORR gene fusion in Papaver species that diverged 16.8 million years ago.</title>
        <authorList>
            <person name="Catania T."/>
        </authorList>
    </citation>
    <scope>NUCLEOTIDE SEQUENCE</scope>
    <source>
        <strain evidence="2">S-188037</strain>
    </source>
</reference>
<evidence type="ECO:0000313" key="3">
    <source>
        <dbReference type="Proteomes" id="UP001202328"/>
    </source>
</evidence>
<feature type="non-terminal residue" evidence="2">
    <location>
        <position position="53"/>
    </location>
</feature>
<gene>
    <name evidence="2" type="ORF">MKW98_002085</name>
</gene>
<name>A0AAD4RUU6_9MAGN</name>
<evidence type="ECO:0000256" key="1">
    <source>
        <dbReference type="SAM" id="MobiDB-lite"/>
    </source>
</evidence>
<accession>A0AAD4RUU6</accession>
<dbReference type="Proteomes" id="UP001202328">
    <property type="component" value="Unassembled WGS sequence"/>
</dbReference>
<feature type="region of interest" description="Disordered" evidence="1">
    <location>
        <begin position="1"/>
        <end position="53"/>
    </location>
</feature>
<organism evidence="2 3">
    <name type="scientific">Papaver atlanticum</name>
    <dbReference type="NCBI Taxonomy" id="357466"/>
    <lineage>
        <taxon>Eukaryota</taxon>
        <taxon>Viridiplantae</taxon>
        <taxon>Streptophyta</taxon>
        <taxon>Embryophyta</taxon>
        <taxon>Tracheophyta</taxon>
        <taxon>Spermatophyta</taxon>
        <taxon>Magnoliopsida</taxon>
        <taxon>Ranunculales</taxon>
        <taxon>Papaveraceae</taxon>
        <taxon>Papaveroideae</taxon>
        <taxon>Papaver</taxon>
    </lineage>
</organism>
<dbReference type="EMBL" id="JAJJMB010017986">
    <property type="protein sequence ID" value="KAI3832539.1"/>
    <property type="molecule type" value="Genomic_DNA"/>
</dbReference>
<protein>
    <submittedName>
        <fullName evidence="2">Uncharacterized protein</fullName>
    </submittedName>
</protein>
<evidence type="ECO:0000313" key="2">
    <source>
        <dbReference type="EMBL" id="KAI3832539.1"/>
    </source>
</evidence>
<dbReference type="AlphaFoldDB" id="A0AAD4RUU6"/>
<keyword evidence="3" id="KW-1185">Reference proteome</keyword>
<sequence>MDLQGKVPGFHPRRSPRIIEKQSHHPHRSLGTIERQSQQQRDVYLQGRRASYA</sequence>